<dbReference type="GO" id="GO:0061599">
    <property type="term" value="F:molybdopterin molybdotransferase activity"/>
    <property type="evidence" value="ECO:0007669"/>
    <property type="project" value="UniProtKB-UniRule"/>
</dbReference>
<dbReference type="EMBL" id="OU900101">
    <property type="protein sequence ID" value="CAG9864793.1"/>
    <property type="molecule type" value="Genomic_DNA"/>
</dbReference>
<evidence type="ECO:0000313" key="4">
    <source>
        <dbReference type="EMBL" id="CAG9864793.1"/>
    </source>
</evidence>
<dbReference type="GO" id="GO:0097112">
    <property type="term" value="P:gamma-aminobutyric acid receptor clustering"/>
    <property type="evidence" value="ECO:0007669"/>
    <property type="project" value="TreeGrafter"/>
</dbReference>
<dbReference type="GO" id="GO:0007529">
    <property type="term" value="P:establishment of synaptic specificity at neuromuscular junction"/>
    <property type="evidence" value="ECO:0007669"/>
    <property type="project" value="TreeGrafter"/>
</dbReference>
<dbReference type="AlphaFoldDB" id="A0A9N9U1H6"/>
<keyword evidence="5" id="KW-1185">Reference proteome</keyword>
<evidence type="ECO:0000256" key="2">
    <source>
        <dbReference type="RuleBase" id="RU365090"/>
    </source>
</evidence>
<dbReference type="SUPFAM" id="SSF63882">
    <property type="entry name" value="MoeA N-terminal region -like"/>
    <property type="match status" value="1"/>
</dbReference>
<evidence type="ECO:0000259" key="3">
    <source>
        <dbReference type="Pfam" id="PF00994"/>
    </source>
</evidence>
<dbReference type="InterPro" id="IPR038987">
    <property type="entry name" value="MoeA-like"/>
</dbReference>
<accession>A0A9N9U1H6</accession>
<comment type="function">
    <text evidence="2">Catalyzes two steps in the biosynthesis of the molybdenum cofactor. In the first step, molybdopterin is adenylated. Subsequently, molybdate is inserted into adenylated molybdopterin and AMP is released.</text>
</comment>
<dbReference type="PANTHER" id="PTHR10192:SF5">
    <property type="entry name" value="GEPHYRIN"/>
    <property type="match status" value="1"/>
</dbReference>
<keyword evidence="2" id="KW-0501">Molybdenum cofactor biosynthesis</keyword>
<comment type="catalytic activity">
    <reaction evidence="2">
        <text>adenylyl-molybdopterin + molybdate = Mo-molybdopterin + AMP + H(+)</text>
        <dbReference type="Rhea" id="RHEA:35047"/>
        <dbReference type="ChEBI" id="CHEBI:15378"/>
        <dbReference type="ChEBI" id="CHEBI:36264"/>
        <dbReference type="ChEBI" id="CHEBI:62727"/>
        <dbReference type="ChEBI" id="CHEBI:71302"/>
        <dbReference type="ChEBI" id="CHEBI:456215"/>
    </reaction>
</comment>
<dbReference type="InterPro" id="IPR036425">
    <property type="entry name" value="MoaB/Mog-like_dom_sf"/>
</dbReference>
<proteinExistence type="inferred from homology"/>
<dbReference type="GO" id="GO:0099634">
    <property type="term" value="C:postsynaptic specialization membrane"/>
    <property type="evidence" value="ECO:0007669"/>
    <property type="project" value="GOC"/>
</dbReference>
<gene>
    <name evidence="4" type="ORF">PHYEVI_LOCUS11043</name>
</gene>
<comment type="catalytic activity">
    <reaction evidence="2">
        <text>molybdopterin + ATP + H(+) = adenylyl-molybdopterin + diphosphate</text>
        <dbReference type="Rhea" id="RHEA:31331"/>
        <dbReference type="ChEBI" id="CHEBI:15378"/>
        <dbReference type="ChEBI" id="CHEBI:30616"/>
        <dbReference type="ChEBI" id="CHEBI:33019"/>
        <dbReference type="ChEBI" id="CHEBI:58698"/>
        <dbReference type="ChEBI" id="CHEBI:62727"/>
    </reaction>
</comment>
<dbReference type="InterPro" id="IPR001453">
    <property type="entry name" value="MoaB/Mog_dom"/>
</dbReference>
<comment type="similarity">
    <text evidence="2">Belongs to the MoeA family.</text>
</comment>
<dbReference type="PANTHER" id="PTHR10192">
    <property type="entry name" value="MOLYBDOPTERIN BIOSYNTHESIS PROTEIN"/>
    <property type="match status" value="1"/>
</dbReference>
<comment type="cofactor">
    <cofactor evidence="2">
        <name>Mg(2+)</name>
        <dbReference type="ChEBI" id="CHEBI:18420"/>
    </cofactor>
</comment>
<dbReference type="Proteomes" id="UP001153712">
    <property type="component" value="Chromosome 8"/>
</dbReference>
<dbReference type="GO" id="GO:0030425">
    <property type="term" value="C:dendrite"/>
    <property type="evidence" value="ECO:0007669"/>
    <property type="project" value="TreeGrafter"/>
</dbReference>
<dbReference type="GO" id="GO:0006777">
    <property type="term" value="P:Mo-molybdopterin cofactor biosynthetic process"/>
    <property type="evidence" value="ECO:0007669"/>
    <property type="project" value="UniProtKB-UniRule"/>
</dbReference>
<dbReference type="GO" id="GO:0072579">
    <property type="term" value="P:glycine receptor clustering"/>
    <property type="evidence" value="ECO:0007669"/>
    <property type="project" value="TreeGrafter"/>
</dbReference>
<feature type="domain" description="MoaB/Mog" evidence="3">
    <location>
        <begin position="90"/>
        <end position="180"/>
    </location>
</feature>
<reference evidence="4" key="1">
    <citation type="submission" date="2022-01" db="EMBL/GenBank/DDBJ databases">
        <authorList>
            <person name="King R."/>
        </authorList>
    </citation>
    <scope>NUCLEOTIDE SEQUENCE</scope>
</reference>
<feature type="non-terminal residue" evidence="4">
    <location>
        <position position="1"/>
    </location>
</feature>
<dbReference type="Gene3D" id="3.90.105.10">
    <property type="entry name" value="Molybdopterin biosynthesis moea protein, domain 2"/>
    <property type="match status" value="1"/>
</dbReference>
<evidence type="ECO:0000256" key="1">
    <source>
        <dbReference type="ARBA" id="ARBA00007589"/>
    </source>
</evidence>
<dbReference type="GO" id="GO:0098970">
    <property type="term" value="P:postsynaptic neurotransmitter receptor diffusion trapping"/>
    <property type="evidence" value="ECO:0007669"/>
    <property type="project" value="TreeGrafter"/>
</dbReference>
<dbReference type="SUPFAM" id="SSF53218">
    <property type="entry name" value="Molybdenum cofactor biosynthesis proteins"/>
    <property type="match status" value="1"/>
</dbReference>
<protein>
    <recommendedName>
        <fullName evidence="3">MoaB/Mog domain-containing protein</fullName>
    </recommendedName>
</protein>
<organism evidence="4 5">
    <name type="scientific">Phyllotreta striolata</name>
    <name type="common">Striped flea beetle</name>
    <name type="synonym">Crioceris striolata</name>
    <dbReference type="NCBI Taxonomy" id="444603"/>
    <lineage>
        <taxon>Eukaryota</taxon>
        <taxon>Metazoa</taxon>
        <taxon>Ecdysozoa</taxon>
        <taxon>Arthropoda</taxon>
        <taxon>Hexapoda</taxon>
        <taxon>Insecta</taxon>
        <taxon>Pterygota</taxon>
        <taxon>Neoptera</taxon>
        <taxon>Endopterygota</taxon>
        <taxon>Coleoptera</taxon>
        <taxon>Polyphaga</taxon>
        <taxon>Cucujiformia</taxon>
        <taxon>Chrysomeloidea</taxon>
        <taxon>Chrysomelidae</taxon>
        <taxon>Galerucinae</taxon>
        <taxon>Alticini</taxon>
        <taxon>Phyllotreta</taxon>
    </lineage>
</organism>
<name>A0A9N9U1H6_PHYSR</name>
<dbReference type="OrthoDB" id="4349954at2759"/>
<keyword evidence="2" id="KW-0500">Molybdenum</keyword>
<dbReference type="GO" id="GO:0005524">
    <property type="term" value="F:ATP binding"/>
    <property type="evidence" value="ECO:0007669"/>
    <property type="project" value="UniProtKB-UniRule"/>
</dbReference>
<keyword evidence="2" id="KW-0460">Magnesium</keyword>
<dbReference type="Gene3D" id="3.40.980.10">
    <property type="entry name" value="MoaB/Mog-like domain"/>
    <property type="match status" value="1"/>
</dbReference>
<evidence type="ECO:0000313" key="5">
    <source>
        <dbReference type="Proteomes" id="UP001153712"/>
    </source>
</evidence>
<dbReference type="Gene3D" id="2.170.190.11">
    <property type="entry name" value="Molybdopterin biosynthesis moea protein, domain 3"/>
    <property type="match status" value="1"/>
</dbReference>
<dbReference type="GO" id="GO:0061598">
    <property type="term" value="F:molybdopterin adenylyltransferase activity"/>
    <property type="evidence" value="ECO:0007669"/>
    <property type="project" value="UniProtKB-UniRule"/>
</dbReference>
<comment type="pathway">
    <text evidence="2">Cofactor biosynthesis; molybdopterin biosynthesis.</text>
</comment>
<dbReference type="GO" id="GO:0046872">
    <property type="term" value="F:metal ion binding"/>
    <property type="evidence" value="ECO:0007669"/>
    <property type="project" value="UniProtKB-UniRule"/>
</dbReference>
<keyword evidence="2" id="KW-0479">Metal-binding</keyword>
<sequence>IDGFTVSKVEIKRKPNYNENIIGRDVPKKSLVLKEGERIKHFHFKVLSMLGKSNILVYKRPSIGIMSISYKISENRDNRDKLFLKKIINNKRNKTKCILINLIKNFHYEANDCGIAEDNPDAIKQALEQSFTCNDVIITDSSMEELDMLKCVLVEDFQATIHFSGVKMKSGKDTTFATLMYNG</sequence>
<dbReference type="InterPro" id="IPR036135">
    <property type="entry name" value="MoeA_linker/N_sf"/>
</dbReference>
<comment type="similarity">
    <text evidence="1">In the N-terminal section; belongs to the MoaB/Mog family.</text>
</comment>
<dbReference type="GO" id="GO:0005829">
    <property type="term" value="C:cytosol"/>
    <property type="evidence" value="ECO:0007669"/>
    <property type="project" value="TreeGrafter"/>
</dbReference>
<dbReference type="Pfam" id="PF00994">
    <property type="entry name" value="MoCF_biosynth"/>
    <property type="match status" value="1"/>
</dbReference>
<keyword evidence="2" id="KW-0808">Transferase</keyword>